<dbReference type="RefSeq" id="WP_144985598.1">
    <property type="nucleotide sequence ID" value="NZ_CP037920.1"/>
</dbReference>
<feature type="domain" description="Response regulatory" evidence="3">
    <location>
        <begin position="4"/>
        <end position="122"/>
    </location>
</feature>
<name>A0A517VW52_9PLAN</name>
<dbReference type="InterPro" id="IPR011006">
    <property type="entry name" value="CheY-like_superfamily"/>
</dbReference>
<dbReference type="AlphaFoldDB" id="A0A517VW52"/>
<dbReference type="InterPro" id="IPR001789">
    <property type="entry name" value="Sig_transdc_resp-reg_receiver"/>
</dbReference>
<proteinExistence type="predicted"/>
<gene>
    <name evidence="4" type="primary">hupR1_1</name>
    <name evidence="4" type="ORF">V144x_27000</name>
</gene>
<dbReference type="Pfam" id="PF00072">
    <property type="entry name" value="Response_reg"/>
    <property type="match status" value="1"/>
</dbReference>
<evidence type="ECO:0000256" key="1">
    <source>
        <dbReference type="ARBA" id="ARBA00022553"/>
    </source>
</evidence>
<reference evidence="4 5" key="1">
    <citation type="submission" date="2019-03" db="EMBL/GenBank/DDBJ databases">
        <title>Deep-cultivation of Planctomycetes and their phenomic and genomic characterization uncovers novel biology.</title>
        <authorList>
            <person name="Wiegand S."/>
            <person name="Jogler M."/>
            <person name="Boedeker C."/>
            <person name="Pinto D."/>
            <person name="Vollmers J."/>
            <person name="Rivas-Marin E."/>
            <person name="Kohn T."/>
            <person name="Peeters S.H."/>
            <person name="Heuer A."/>
            <person name="Rast P."/>
            <person name="Oberbeckmann S."/>
            <person name="Bunk B."/>
            <person name="Jeske O."/>
            <person name="Meyerdierks A."/>
            <person name="Storesund J.E."/>
            <person name="Kallscheuer N."/>
            <person name="Luecker S."/>
            <person name="Lage O.M."/>
            <person name="Pohl T."/>
            <person name="Merkel B.J."/>
            <person name="Hornburger P."/>
            <person name="Mueller R.-W."/>
            <person name="Bruemmer F."/>
            <person name="Labrenz M."/>
            <person name="Spormann A.M."/>
            <person name="Op den Camp H."/>
            <person name="Overmann J."/>
            <person name="Amann R."/>
            <person name="Jetten M.S.M."/>
            <person name="Mascher T."/>
            <person name="Medema M.H."/>
            <person name="Devos D.P."/>
            <person name="Kaster A.-K."/>
            <person name="Ovreas L."/>
            <person name="Rohde M."/>
            <person name="Galperin M.Y."/>
            <person name="Jogler C."/>
        </authorList>
    </citation>
    <scope>NUCLEOTIDE SEQUENCE [LARGE SCALE GENOMIC DNA]</scope>
    <source>
        <strain evidence="4 5">V144</strain>
    </source>
</reference>
<sequence>MGQSILLVDDEPSILKCVRRVLRPLEKKDIVILTSTSAEKAIELIEMHQIDVVVTDENMIGMSGTELLSWITEHSPETKRIVLTGDNSISTAKRAINEGGINAFLTKPFRNAELIETVLSVIQAKDQETRVQAIQKTTILELSEKVEEFIFPNLEC</sequence>
<dbReference type="SUPFAM" id="SSF52172">
    <property type="entry name" value="CheY-like"/>
    <property type="match status" value="1"/>
</dbReference>
<dbReference type="PROSITE" id="PS50110">
    <property type="entry name" value="RESPONSE_REGULATORY"/>
    <property type="match status" value="1"/>
</dbReference>
<dbReference type="CDD" id="cd17569">
    <property type="entry name" value="REC_HupR-like"/>
    <property type="match status" value="1"/>
</dbReference>
<accession>A0A517VW52</accession>
<keyword evidence="1 2" id="KW-0597">Phosphoprotein</keyword>
<dbReference type="PANTHER" id="PTHR44591:SF3">
    <property type="entry name" value="RESPONSE REGULATORY DOMAIN-CONTAINING PROTEIN"/>
    <property type="match status" value="1"/>
</dbReference>
<dbReference type="InterPro" id="IPR050595">
    <property type="entry name" value="Bact_response_regulator"/>
</dbReference>
<dbReference type="SMART" id="SM00448">
    <property type="entry name" value="REC"/>
    <property type="match status" value="1"/>
</dbReference>
<dbReference type="EMBL" id="CP037920">
    <property type="protein sequence ID" value="QDT97228.1"/>
    <property type="molecule type" value="Genomic_DNA"/>
</dbReference>
<dbReference type="Proteomes" id="UP000318704">
    <property type="component" value="Chromosome"/>
</dbReference>
<evidence type="ECO:0000313" key="4">
    <source>
        <dbReference type="EMBL" id="QDT97228.1"/>
    </source>
</evidence>
<protein>
    <submittedName>
        <fullName evidence="4">Hydrogenase transcriptional regulatory protein hupR1</fullName>
    </submittedName>
</protein>
<feature type="modified residue" description="4-aspartylphosphate" evidence="2">
    <location>
        <position position="56"/>
    </location>
</feature>
<dbReference type="KEGG" id="gaw:V144x_27000"/>
<organism evidence="4 5">
    <name type="scientific">Gimesia aquarii</name>
    <dbReference type="NCBI Taxonomy" id="2527964"/>
    <lineage>
        <taxon>Bacteria</taxon>
        <taxon>Pseudomonadati</taxon>
        <taxon>Planctomycetota</taxon>
        <taxon>Planctomycetia</taxon>
        <taxon>Planctomycetales</taxon>
        <taxon>Planctomycetaceae</taxon>
        <taxon>Gimesia</taxon>
    </lineage>
</organism>
<evidence type="ECO:0000256" key="2">
    <source>
        <dbReference type="PROSITE-ProRule" id="PRU00169"/>
    </source>
</evidence>
<dbReference type="GO" id="GO:0000160">
    <property type="term" value="P:phosphorelay signal transduction system"/>
    <property type="evidence" value="ECO:0007669"/>
    <property type="project" value="InterPro"/>
</dbReference>
<dbReference type="PANTHER" id="PTHR44591">
    <property type="entry name" value="STRESS RESPONSE REGULATOR PROTEIN 1"/>
    <property type="match status" value="1"/>
</dbReference>
<evidence type="ECO:0000313" key="5">
    <source>
        <dbReference type="Proteomes" id="UP000318704"/>
    </source>
</evidence>
<evidence type="ECO:0000259" key="3">
    <source>
        <dbReference type="PROSITE" id="PS50110"/>
    </source>
</evidence>
<dbReference type="Gene3D" id="3.40.50.2300">
    <property type="match status" value="1"/>
</dbReference>